<dbReference type="PANTHER" id="PTHR30346">
    <property type="entry name" value="TRANSCRIPTIONAL DUAL REGULATOR HCAR-RELATED"/>
    <property type="match status" value="1"/>
</dbReference>
<evidence type="ECO:0000256" key="3">
    <source>
        <dbReference type="ARBA" id="ARBA00023125"/>
    </source>
</evidence>
<proteinExistence type="inferred from homology"/>
<dbReference type="Pfam" id="PF00126">
    <property type="entry name" value="HTH_1"/>
    <property type="match status" value="1"/>
</dbReference>
<dbReference type="Proteomes" id="UP000653156">
    <property type="component" value="Chromosome"/>
</dbReference>
<dbReference type="InterPro" id="IPR000847">
    <property type="entry name" value="LysR_HTH_N"/>
</dbReference>
<keyword evidence="6" id="KW-0175">Coiled coil</keyword>
<evidence type="ECO:0000256" key="6">
    <source>
        <dbReference type="SAM" id="Coils"/>
    </source>
</evidence>
<dbReference type="RefSeq" id="WP_230339743.1">
    <property type="nucleotide sequence ID" value="NZ_CP069798.1"/>
</dbReference>
<dbReference type="PROSITE" id="PS50931">
    <property type="entry name" value="HTH_LYSR"/>
    <property type="match status" value="1"/>
</dbReference>
<accession>A0A892ZH34</accession>
<evidence type="ECO:0000256" key="1">
    <source>
        <dbReference type="ARBA" id="ARBA00009437"/>
    </source>
</evidence>
<comment type="similarity">
    <text evidence="1">Belongs to the LysR transcriptional regulatory family.</text>
</comment>
<dbReference type="CDD" id="cd08411">
    <property type="entry name" value="PBP2_OxyR"/>
    <property type="match status" value="1"/>
</dbReference>
<evidence type="ECO:0000256" key="2">
    <source>
        <dbReference type="ARBA" id="ARBA00023015"/>
    </source>
</evidence>
<feature type="domain" description="HTH lysR-type" evidence="7">
    <location>
        <begin position="1"/>
        <end position="58"/>
    </location>
</feature>
<gene>
    <name evidence="8" type="ORF">JQU52_03375</name>
</gene>
<dbReference type="InterPro" id="IPR036390">
    <property type="entry name" value="WH_DNA-bd_sf"/>
</dbReference>
<evidence type="ECO:0000259" key="7">
    <source>
        <dbReference type="PROSITE" id="PS50931"/>
    </source>
</evidence>
<evidence type="ECO:0000313" key="9">
    <source>
        <dbReference type="Proteomes" id="UP000653156"/>
    </source>
</evidence>
<dbReference type="EMBL" id="CP069798">
    <property type="protein sequence ID" value="QRQ82461.1"/>
    <property type="molecule type" value="Genomic_DNA"/>
</dbReference>
<protein>
    <submittedName>
        <fullName evidence="8">Hydrogen peroxide-inducible genes activator</fullName>
    </submittedName>
</protein>
<feature type="coiled-coil region" evidence="6">
    <location>
        <begin position="65"/>
        <end position="92"/>
    </location>
</feature>
<dbReference type="KEGG" id="ptes:JQU52_03375"/>
<keyword evidence="4" id="KW-0010">Activator</keyword>
<dbReference type="SUPFAM" id="SSF53850">
    <property type="entry name" value="Periplasmic binding protein-like II"/>
    <property type="match status" value="1"/>
</dbReference>
<dbReference type="AlphaFoldDB" id="A0A892ZH34"/>
<dbReference type="GO" id="GO:0003700">
    <property type="term" value="F:DNA-binding transcription factor activity"/>
    <property type="evidence" value="ECO:0007669"/>
    <property type="project" value="InterPro"/>
</dbReference>
<keyword evidence="2" id="KW-0805">Transcription regulation</keyword>
<evidence type="ECO:0000256" key="4">
    <source>
        <dbReference type="ARBA" id="ARBA00023159"/>
    </source>
</evidence>
<sequence>MTLTELRYIVAVAQERHFGRAAQRSFVSQPTLSIAIKKLEEELGVSLFDRSSNEVITTEAGDRIVMQARRVLEEAERIKTLANEKQNELEGVFKLGLIFTVAPYLLPKLIVALRGIAPQMPLQLDENHTETLTDALKKGDLDAAVVAEPFHEPGIVTTPLYDEAFFVIVPKGHPFEELDAVSPAALAEERVLLLTEGNCMRDNVLASCSELASRQKIQGLANTIQGSSINTIRHMVASGLGISILPATALTENDHLLFSIVPFEHPSPQRRIALASRRNFVRPQALAAIKSAIVTSKLAGVQFVAAGN</sequence>
<evidence type="ECO:0000313" key="8">
    <source>
        <dbReference type="EMBL" id="QRQ82461.1"/>
    </source>
</evidence>
<dbReference type="GO" id="GO:0003677">
    <property type="term" value="F:DNA binding"/>
    <property type="evidence" value="ECO:0007669"/>
    <property type="project" value="UniProtKB-KW"/>
</dbReference>
<evidence type="ECO:0000256" key="5">
    <source>
        <dbReference type="ARBA" id="ARBA00023163"/>
    </source>
</evidence>
<reference evidence="8" key="1">
    <citation type="submission" date="2021-02" db="EMBL/GenBank/DDBJ databases">
        <title>Neisseriaceae sp. 26B isolated from the cloaca of a Common Toad-headed Turtle (Mesoclemmys nasuta).</title>
        <authorList>
            <person name="Spergser J."/>
            <person name="Busse H.-J."/>
        </authorList>
    </citation>
    <scope>NUCLEOTIDE SEQUENCE</scope>
    <source>
        <strain evidence="8">26B</strain>
    </source>
</reference>
<dbReference type="Gene3D" id="3.40.190.10">
    <property type="entry name" value="Periplasmic binding protein-like II"/>
    <property type="match status" value="2"/>
</dbReference>
<dbReference type="PRINTS" id="PR00039">
    <property type="entry name" value="HTHLYSR"/>
</dbReference>
<dbReference type="Gene3D" id="1.10.10.10">
    <property type="entry name" value="Winged helix-like DNA-binding domain superfamily/Winged helix DNA-binding domain"/>
    <property type="match status" value="1"/>
</dbReference>
<dbReference type="GO" id="GO:0032993">
    <property type="term" value="C:protein-DNA complex"/>
    <property type="evidence" value="ECO:0007669"/>
    <property type="project" value="TreeGrafter"/>
</dbReference>
<dbReference type="InterPro" id="IPR036388">
    <property type="entry name" value="WH-like_DNA-bd_sf"/>
</dbReference>
<name>A0A892ZH34_9NEIS</name>
<dbReference type="Pfam" id="PF03466">
    <property type="entry name" value="LysR_substrate"/>
    <property type="match status" value="1"/>
</dbReference>
<dbReference type="PANTHER" id="PTHR30346:SF26">
    <property type="entry name" value="HYDROGEN PEROXIDE-INDUCIBLE GENES ACTIVATOR"/>
    <property type="match status" value="1"/>
</dbReference>
<dbReference type="FunFam" id="1.10.10.10:FF:000001">
    <property type="entry name" value="LysR family transcriptional regulator"/>
    <property type="match status" value="1"/>
</dbReference>
<keyword evidence="5" id="KW-0804">Transcription</keyword>
<organism evidence="8 9">
    <name type="scientific">Paralysiella testudinis</name>
    <dbReference type="NCBI Taxonomy" id="2809020"/>
    <lineage>
        <taxon>Bacteria</taxon>
        <taxon>Pseudomonadati</taxon>
        <taxon>Pseudomonadota</taxon>
        <taxon>Betaproteobacteria</taxon>
        <taxon>Neisseriales</taxon>
        <taxon>Neisseriaceae</taxon>
        <taxon>Paralysiella</taxon>
    </lineage>
</organism>
<dbReference type="SUPFAM" id="SSF46785">
    <property type="entry name" value="Winged helix' DNA-binding domain"/>
    <property type="match status" value="1"/>
</dbReference>
<keyword evidence="3" id="KW-0238">DNA-binding</keyword>
<keyword evidence="9" id="KW-1185">Reference proteome</keyword>
<dbReference type="InterPro" id="IPR005119">
    <property type="entry name" value="LysR_subst-bd"/>
</dbReference>